<dbReference type="SUPFAM" id="SSF46689">
    <property type="entry name" value="Homeodomain-like"/>
    <property type="match status" value="1"/>
</dbReference>
<organism evidence="2 3">
    <name type="scientific">Streptomyces sp. 900116325</name>
    <dbReference type="NCBI Taxonomy" id="3154295"/>
    <lineage>
        <taxon>Bacteria</taxon>
        <taxon>Bacillati</taxon>
        <taxon>Actinomycetota</taxon>
        <taxon>Actinomycetes</taxon>
        <taxon>Kitasatosporales</taxon>
        <taxon>Streptomycetaceae</taxon>
        <taxon>Streptomyces</taxon>
    </lineage>
</organism>
<evidence type="ECO:0000313" key="3">
    <source>
        <dbReference type="Proteomes" id="UP001550044"/>
    </source>
</evidence>
<gene>
    <name evidence="2" type="ORF">ABZV61_41790</name>
</gene>
<proteinExistence type="predicted"/>
<sequence length="154" mass="16393">MTNTPSPTRGRPSKLTPALVDSLAQAVKAGMNRADAAEYAGISAGTFARWLTLGRKVLDAGEGSNEFEVRCASLRLRVGMADENRKASSEPAADPDKIAPGAVTARPLPAGTITSPTADLSSVMQPVITIGKPRRRSLLARVRDRFGAHRTDRR</sequence>
<feature type="region of interest" description="Disordered" evidence="1">
    <location>
        <begin position="82"/>
        <end position="117"/>
    </location>
</feature>
<name>A0ABV2UNU9_9ACTN</name>
<protein>
    <submittedName>
        <fullName evidence="2">Uncharacterized protein</fullName>
    </submittedName>
</protein>
<comment type="caution">
    <text evidence="2">The sequence shown here is derived from an EMBL/GenBank/DDBJ whole genome shotgun (WGS) entry which is preliminary data.</text>
</comment>
<evidence type="ECO:0000313" key="2">
    <source>
        <dbReference type="EMBL" id="MET8439084.1"/>
    </source>
</evidence>
<reference evidence="2 3" key="1">
    <citation type="submission" date="2024-06" db="EMBL/GenBank/DDBJ databases">
        <title>The Natural Products Discovery Center: Release of the First 8490 Sequenced Strains for Exploring Actinobacteria Biosynthetic Diversity.</title>
        <authorList>
            <person name="Kalkreuter E."/>
            <person name="Kautsar S.A."/>
            <person name="Yang D."/>
            <person name="Bader C.D."/>
            <person name="Teijaro C.N."/>
            <person name="Fluegel L."/>
            <person name="Davis C.M."/>
            <person name="Simpson J.R."/>
            <person name="Lauterbach L."/>
            <person name="Steele A.D."/>
            <person name="Gui C."/>
            <person name="Meng S."/>
            <person name="Li G."/>
            <person name="Viehrig K."/>
            <person name="Ye F."/>
            <person name="Su P."/>
            <person name="Kiefer A.F."/>
            <person name="Nichols A."/>
            <person name="Cepeda A.J."/>
            <person name="Yan W."/>
            <person name="Fan B."/>
            <person name="Jiang Y."/>
            <person name="Adhikari A."/>
            <person name="Zheng C.-J."/>
            <person name="Schuster L."/>
            <person name="Cowan T.M."/>
            <person name="Smanski M.J."/>
            <person name="Chevrette M.G."/>
            <person name="De Carvalho L.P.S."/>
            <person name="Shen B."/>
        </authorList>
    </citation>
    <scope>NUCLEOTIDE SEQUENCE [LARGE SCALE GENOMIC DNA]</scope>
    <source>
        <strain evidence="2 3">NPDC005137</strain>
    </source>
</reference>
<dbReference type="InterPro" id="IPR009057">
    <property type="entry name" value="Homeodomain-like_sf"/>
</dbReference>
<dbReference type="EMBL" id="JBEXIP010000087">
    <property type="protein sequence ID" value="MET8439084.1"/>
    <property type="molecule type" value="Genomic_DNA"/>
</dbReference>
<accession>A0ABV2UNU9</accession>
<evidence type="ECO:0000256" key="1">
    <source>
        <dbReference type="SAM" id="MobiDB-lite"/>
    </source>
</evidence>
<dbReference type="Proteomes" id="UP001550044">
    <property type="component" value="Unassembled WGS sequence"/>
</dbReference>
<keyword evidence="3" id="KW-1185">Reference proteome</keyword>
<dbReference type="RefSeq" id="WP_356674746.1">
    <property type="nucleotide sequence ID" value="NZ_JBEXEF010000211.1"/>
</dbReference>